<evidence type="ECO:0000313" key="2">
    <source>
        <dbReference type="EMBL" id="OQO10476.1"/>
    </source>
</evidence>
<feature type="region of interest" description="Disordered" evidence="1">
    <location>
        <begin position="1"/>
        <end position="42"/>
    </location>
</feature>
<organism evidence="2 3">
    <name type="scientific">Cryoendolithus antarcticus</name>
    <dbReference type="NCBI Taxonomy" id="1507870"/>
    <lineage>
        <taxon>Eukaryota</taxon>
        <taxon>Fungi</taxon>
        <taxon>Dikarya</taxon>
        <taxon>Ascomycota</taxon>
        <taxon>Pezizomycotina</taxon>
        <taxon>Dothideomycetes</taxon>
        <taxon>Dothideomycetidae</taxon>
        <taxon>Cladosporiales</taxon>
        <taxon>Cladosporiaceae</taxon>
        <taxon>Cryoendolithus</taxon>
    </lineage>
</organism>
<evidence type="ECO:0000313" key="3">
    <source>
        <dbReference type="Proteomes" id="UP000192596"/>
    </source>
</evidence>
<sequence>MPSTYITNPISGKQSRKRLWSVEGKETGGRPKTQNSNADYNGEILGDFVDRVLEKGRREEV</sequence>
<reference evidence="3" key="1">
    <citation type="submission" date="2017-03" db="EMBL/GenBank/DDBJ databases">
        <title>Genomes of endolithic fungi from Antarctica.</title>
        <authorList>
            <person name="Coleine C."/>
            <person name="Masonjones S."/>
            <person name="Stajich J.E."/>
        </authorList>
    </citation>
    <scope>NUCLEOTIDE SEQUENCE [LARGE SCALE GENOMIC DNA]</scope>
    <source>
        <strain evidence="3">CCFEE 5527</strain>
    </source>
</reference>
<dbReference type="AlphaFoldDB" id="A0A1V8TGG7"/>
<dbReference type="InParanoid" id="A0A1V8TGG7"/>
<dbReference type="EMBL" id="NAJO01000008">
    <property type="protein sequence ID" value="OQO10476.1"/>
    <property type="molecule type" value="Genomic_DNA"/>
</dbReference>
<protein>
    <submittedName>
        <fullName evidence="2">Uncharacterized protein</fullName>
    </submittedName>
</protein>
<name>A0A1V8TGG7_9PEZI</name>
<proteinExistence type="predicted"/>
<comment type="caution">
    <text evidence="2">The sequence shown here is derived from an EMBL/GenBank/DDBJ whole genome shotgun (WGS) entry which is preliminary data.</text>
</comment>
<gene>
    <name evidence="2" type="ORF">B0A48_03773</name>
</gene>
<dbReference type="Proteomes" id="UP000192596">
    <property type="component" value="Unassembled WGS sequence"/>
</dbReference>
<feature type="compositionally biased region" description="Polar residues" evidence="1">
    <location>
        <begin position="1"/>
        <end position="13"/>
    </location>
</feature>
<accession>A0A1V8TGG7</accession>
<keyword evidence="3" id="KW-1185">Reference proteome</keyword>
<evidence type="ECO:0000256" key="1">
    <source>
        <dbReference type="SAM" id="MobiDB-lite"/>
    </source>
</evidence>